<name>A0ACB7ZVK9_9AGAM</name>
<proteinExistence type="predicted"/>
<comment type="caution">
    <text evidence="1">The sequence shown here is derived from an EMBL/GenBank/DDBJ whole genome shotgun (WGS) entry which is preliminary data.</text>
</comment>
<organism evidence="1 2">
    <name type="scientific">Hygrophoropsis aurantiaca</name>
    <dbReference type="NCBI Taxonomy" id="72124"/>
    <lineage>
        <taxon>Eukaryota</taxon>
        <taxon>Fungi</taxon>
        <taxon>Dikarya</taxon>
        <taxon>Basidiomycota</taxon>
        <taxon>Agaricomycotina</taxon>
        <taxon>Agaricomycetes</taxon>
        <taxon>Agaricomycetidae</taxon>
        <taxon>Boletales</taxon>
        <taxon>Coniophorineae</taxon>
        <taxon>Hygrophoropsidaceae</taxon>
        <taxon>Hygrophoropsis</taxon>
    </lineage>
</organism>
<accession>A0ACB7ZVK9</accession>
<feature type="non-terminal residue" evidence="1">
    <location>
        <position position="1"/>
    </location>
</feature>
<protein>
    <submittedName>
        <fullName evidence="1">Uncharacterized protein</fullName>
    </submittedName>
</protein>
<gene>
    <name evidence="1" type="ORF">BJ138DRAFT_979824</name>
</gene>
<keyword evidence="2" id="KW-1185">Reference proteome</keyword>
<dbReference type="EMBL" id="MU268378">
    <property type="protein sequence ID" value="KAH7904729.1"/>
    <property type="molecule type" value="Genomic_DNA"/>
</dbReference>
<feature type="non-terminal residue" evidence="1">
    <location>
        <position position="70"/>
    </location>
</feature>
<reference evidence="1" key="1">
    <citation type="journal article" date="2021" name="New Phytol.">
        <title>Evolutionary innovations through gain and loss of genes in the ectomycorrhizal Boletales.</title>
        <authorList>
            <person name="Wu G."/>
            <person name="Miyauchi S."/>
            <person name="Morin E."/>
            <person name="Kuo A."/>
            <person name="Drula E."/>
            <person name="Varga T."/>
            <person name="Kohler A."/>
            <person name="Feng B."/>
            <person name="Cao Y."/>
            <person name="Lipzen A."/>
            <person name="Daum C."/>
            <person name="Hundley H."/>
            <person name="Pangilinan J."/>
            <person name="Johnson J."/>
            <person name="Barry K."/>
            <person name="LaButti K."/>
            <person name="Ng V."/>
            <person name="Ahrendt S."/>
            <person name="Min B."/>
            <person name="Choi I.G."/>
            <person name="Park H."/>
            <person name="Plett J.M."/>
            <person name="Magnuson J."/>
            <person name="Spatafora J.W."/>
            <person name="Nagy L.G."/>
            <person name="Henrissat B."/>
            <person name="Grigoriev I.V."/>
            <person name="Yang Z.L."/>
            <person name="Xu J."/>
            <person name="Martin F.M."/>
        </authorList>
    </citation>
    <scope>NUCLEOTIDE SEQUENCE</scope>
    <source>
        <strain evidence="1">ATCC 28755</strain>
    </source>
</reference>
<evidence type="ECO:0000313" key="1">
    <source>
        <dbReference type="EMBL" id="KAH7904729.1"/>
    </source>
</evidence>
<evidence type="ECO:0000313" key="2">
    <source>
        <dbReference type="Proteomes" id="UP000790377"/>
    </source>
</evidence>
<dbReference type="Proteomes" id="UP000790377">
    <property type="component" value="Unassembled WGS sequence"/>
</dbReference>
<sequence length="70" mass="7803">RYFRRMLRAFSSPPIYNQFVRLPAISDPVPPEICNNPKFAPFSNAIGAIDGTHIASAPSATERDASRNRK</sequence>